<dbReference type="EMBL" id="JBHSKG010000016">
    <property type="protein sequence ID" value="MFC5141538.1"/>
    <property type="molecule type" value="Genomic_DNA"/>
</dbReference>
<dbReference type="RefSeq" id="WP_378023680.1">
    <property type="nucleotide sequence ID" value="NZ_JBHSKG010000016.1"/>
</dbReference>
<evidence type="ECO:0000256" key="1">
    <source>
        <dbReference type="ARBA" id="ARBA00022801"/>
    </source>
</evidence>
<dbReference type="PANTHER" id="PTHR12304:SF4">
    <property type="entry name" value="URIDINE NUCLEOSIDASE"/>
    <property type="match status" value="1"/>
</dbReference>
<feature type="domain" description="Inosine/uridine-preferring nucleoside hydrolase" evidence="3">
    <location>
        <begin position="4"/>
        <end position="291"/>
    </location>
</feature>
<comment type="caution">
    <text evidence="4">The sequence shown here is derived from an EMBL/GenBank/DDBJ whole genome shotgun (WGS) entry which is preliminary data.</text>
</comment>
<evidence type="ECO:0000313" key="4">
    <source>
        <dbReference type="EMBL" id="MFC5141538.1"/>
    </source>
</evidence>
<dbReference type="Gene3D" id="3.90.245.10">
    <property type="entry name" value="Ribonucleoside hydrolase-like"/>
    <property type="match status" value="1"/>
</dbReference>
<dbReference type="GO" id="GO:0016787">
    <property type="term" value="F:hydrolase activity"/>
    <property type="evidence" value="ECO:0007669"/>
    <property type="project" value="UniProtKB-KW"/>
</dbReference>
<accession>A0ABV9ZMV6</accession>
<evidence type="ECO:0000259" key="3">
    <source>
        <dbReference type="Pfam" id="PF01156"/>
    </source>
</evidence>
<protein>
    <submittedName>
        <fullName evidence="4">Nucleoside hydrolase</fullName>
    </submittedName>
</protein>
<keyword evidence="5" id="KW-1185">Reference proteome</keyword>
<dbReference type="InterPro" id="IPR036452">
    <property type="entry name" value="Ribo_hydro-like"/>
</dbReference>
<reference evidence="5" key="1">
    <citation type="journal article" date="2019" name="Int. J. Syst. Evol. Microbiol.">
        <title>The Global Catalogue of Microorganisms (GCM) 10K type strain sequencing project: providing services to taxonomists for standard genome sequencing and annotation.</title>
        <authorList>
            <consortium name="The Broad Institute Genomics Platform"/>
            <consortium name="The Broad Institute Genome Sequencing Center for Infectious Disease"/>
            <person name="Wu L."/>
            <person name="Ma J."/>
        </authorList>
    </citation>
    <scope>NUCLEOTIDE SEQUENCE [LARGE SCALE GENOMIC DNA]</scope>
    <source>
        <strain evidence="5">XZYJ18</strain>
    </source>
</reference>
<dbReference type="InterPro" id="IPR001910">
    <property type="entry name" value="Inosine/uridine_hydrolase_dom"/>
</dbReference>
<name>A0ABV9ZMV6_9PSEU</name>
<organism evidence="4 5">
    <name type="scientific">Actinomycetospora rhizophila</name>
    <dbReference type="NCBI Taxonomy" id="1416876"/>
    <lineage>
        <taxon>Bacteria</taxon>
        <taxon>Bacillati</taxon>
        <taxon>Actinomycetota</taxon>
        <taxon>Actinomycetes</taxon>
        <taxon>Pseudonocardiales</taxon>
        <taxon>Pseudonocardiaceae</taxon>
        <taxon>Actinomycetospora</taxon>
    </lineage>
</organism>
<keyword evidence="2" id="KW-0326">Glycosidase</keyword>
<dbReference type="SUPFAM" id="SSF53590">
    <property type="entry name" value="Nucleoside hydrolase"/>
    <property type="match status" value="1"/>
</dbReference>
<gene>
    <name evidence="4" type="ORF">ACFPK1_25095</name>
</gene>
<sequence length="322" mass="33022">MTPLIVDTDPGVDDAYAIALAARAPEADLLAVTAVFGNVDLPTTTTNARRLLGMLGRGDVPLGVGAERPLIHPTTQRAADVHGDDGLGGVAERFGPLGPEPAGRALDVIAGVLEASPEPVVLAAIGPLTDVALLLATRPDLAERIGRLVVMGGSIGIGGNVSAGAEFNVWSDPEAARRVLVEERVPTTLVPLDLTHVVTVDRAWLADLAASGPVGEALAATRHVYAHGEALGVDRVPIHDAVALLEAVEPGTLATVPLELEVDTSLGPARGTVLADRRGRAPGGRTVDVAVPGGTDVDGVRASLARRLRDDMLADMDPGPRG</sequence>
<evidence type="ECO:0000256" key="2">
    <source>
        <dbReference type="ARBA" id="ARBA00023295"/>
    </source>
</evidence>
<keyword evidence="1 4" id="KW-0378">Hydrolase</keyword>
<dbReference type="Pfam" id="PF01156">
    <property type="entry name" value="IU_nuc_hydro"/>
    <property type="match status" value="1"/>
</dbReference>
<proteinExistence type="predicted"/>
<dbReference type="PANTHER" id="PTHR12304">
    <property type="entry name" value="INOSINE-URIDINE PREFERRING NUCLEOSIDE HYDROLASE"/>
    <property type="match status" value="1"/>
</dbReference>
<dbReference type="InterPro" id="IPR023186">
    <property type="entry name" value="IUNH"/>
</dbReference>
<evidence type="ECO:0000313" key="5">
    <source>
        <dbReference type="Proteomes" id="UP001596175"/>
    </source>
</evidence>
<dbReference type="Proteomes" id="UP001596175">
    <property type="component" value="Unassembled WGS sequence"/>
</dbReference>